<gene>
    <name evidence="2" type="ORF">LCGC14_2480700</name>
</gene>
<dbReference type="EMBL" id="LAZR01039068">
    <property type="protein sequence ID" value="KKL17920.1"/>
    <property type="molecule type" value="Genomic_DNA"/>
</dbReference>
<evidence type="ECO:0000259" key="1">
    <source>
        <dbReference type="Pfam" id="PF08878"/>
    </source>
</evidence>
<sequence>MLNPREFFISRRLDNNQQEIYNDWEYTLKSITINEFLIHFDQYLENNYNPFDFEEQFWEEMDELSIIYKHPREEYFPIENKIQKGDFGEALCSYVVTHFFNIDIPVLPWARKIARDKPISNFDLIGYELVNNKISRFYIFTSKCSPKLRNLRSLISDTSKEFRELTQSQLITKLHLFYRLFQSEIDESLFNDYLSRFLRDIIRNPIKIIGFFTCSNKAQLENCGTKFGDLNGYLSGNRHIIRIKYIRAIIRYFFRRI</sequence>
<reference evidence="2" key="1">
    <citation type="journal article" date="2015" name="Nature">
        <title>Complex archaea that bridge the gap between prokaryotes and eukaryotes.</title>
        <authorList>
            <person name="Spang A."/>
            <person name="Saw J.H."/>
            <person name="Jorgensen S.L."/>
            <person name="Zaremba-Niedzwiedzka K."/>
            <person name="Martijn J."/>
            <person name="Lind A.E."/>
            <person name="van Eijk R."/>
            <person name="Schleper C."/>
            <person name="Guy L."/>
            <person name="Ettema T.J."/>
        </authorList>
    </citation>
    <scope>NUCLEOTIDE SEQUENCE</scope>
</reference>
<proteinExistence type="predicted"/>
<comment type="caution">
    <text evidence="2">The sequence shown here is derived from an EMBL/GenBank/DDBJ whole genome shotgun (WGS) entry which is preliminary data.</text>
</comment>
<name>A0A0F9B8G8_9ZZZZ</name>
<evidence type="ECO:0000313" key="2">
    <source>
        <dbReference type="EMBL" id="KKL17920.1"/>
    </source>
</evidence>
<dbReference type="AlphaFoldDB" id="A0A0F9B8G8"/>
<accession>A0A0F9B8G8</accession>
<organism evidence="2">
    <name type="scientific">marine sediment metagenome</name>
    <dbReference type="NCBI Taxonomy" id="412755"/>
    <lineage>
        <taxon>unclassified sequences</taxon>
        <taxon>metagenomes</taxon>
        <taxon>ecological metagenomes</taxon>
    </lineage>
</organism>
<dbReference type="Pfam" id="PF08878">
    <property type="entry name" value="HamA"/>
    <property type="match status" value="1"/>
</dbReference>
<dbReference type="InterPro" id="IPR014976">
    <property type="entry name" value="AbpA_HamA_C"/>
</dbReference>
<protein>
    <recommendedName>
        <fullName evidence="1">Anti-bacteriophage protein A/HamA C-terminal domain-containing protein</fullName>
    </recommendedName>
</protein>
<feature type="domain" description="Anti-bacteriophage protein A/HamA C-terminal" evidence="1">
    <location>
        <begin position="14"/>
        <end position="217"/>
    </location>
</feature>